<gene>
    <name evidence="2" type="ORF">ILUMI_14599</name>
</gene>
<feature type="region of interest" description="Disordered" evidence="1">
    <location>
        <begin position="19"/>
        <end position="44"/>
    </location>
</feature>
<comment type="caution">
    <text evidence="2">The sequence shown here is derived from an EMBL/GenBank/DDBJ whole genome shotgun (WGS) entry which is preliminary data.</text>
</comment>
<feature type="region of interest" description="Disordered" evidence="1">
    <location>
        <begin position="98"/>
        <end position="117"/>
    </location>
</feature>
<feature type="compositionally biased region" description="Basic and acidic residues" evidence="1">
    <location>
        <begin position="23"/>
        <end position="44"/>
    </location>
</feature>
<keyword evidence="3" id="KW-1185">Reference proteome</keyword>
<sequence length="117" mass="13314">MCITSVLTYGIHTTHSITTQKDANSHGKKNTENKTKRSEDTNVNKRAYGCERSDEIHSQTEVELGRTHLANKQRSVDQNSNEVATLERKKRSRKTFIYMGTQHTKPCGKPMAYISTK</sequence>
<reference evidence="2" key="1">
    <citation type="submission" date="2019-08" db="EMBL/GenBank/DDBJ databases">
        <title>The genome of the North American firefly Photinus pyralis.</title>
        <authorList>
            <consortium name="Photinus pyralis genome working group"/>
            <person name="Fallon T.R."/>
            <person name="Sander Lower S.E."/>
            <person name="Weng J.-K."/>
        </authorList>
    </citation>
    <scope>NUCLEOTIDE SEQUENCE</scope>
    <source>
        <strain evidence="2">TRF0915ILg1</strain>
        <tissue evidence="2">Whole body</tissue>
    </source>
</reference>
<protein>
    <submittedName>
        <fullName evidence="2">Uncharacterized protein</fullName>
    </submittedName>
</protein>
<accession>A0A8K0CS59</accession>
<organism evidence="2 3">
    <name type="scientific">Ignelater luminosus</name>
    <name type="common">Cucubano</name>
    <name type="synonym">Pyrophorus luminosus</name>
    <dbReference type="NCBI Taxonomy" id="2038154"/>
    <lineage>
        <taxon>Eukaryota</taxon>
        <taxon>Metazoa</taxon>
        <taxon>Ecdysozoa</taxon>
        <taxon>Arthropoda</taxon>
        <taxon>Hexapoda</taxon>
        <taxon>Insecta</taxon>
        <taxon>Pterygota</taxon>
        <taxon>Neoptera</taxon>
        <taxon>Endopterygota</taxon>
        <taxon>Coleoptera</taxon>
        <taxon>Polyphaga</taxon>
        <taxon>Elateriformia</taxon>
        <taxon>Elateroidea</taxon>
        <taxon>Elateridae</taxon>
        <taxon>Agrypninae</taxon>
        <taxon>Pyrophorini</taxon>
        <taxon>Ignelater</taxon>
    </lineage>
</organism>
<dbReference type="EMBL" id="VTPC01027913">
    <property type="protein sequence ID" value="KAF2891574.1"/>
    <property type="molecule type" value="Genomic_DNA"/>
</dbReference>
<name>A0A8K0CS59_IGNLU</name>
<evidence type="ECO:0000313" key="2">
    <source>
        <dbReference type="EMBL" id="KAF2891574.1"/>
    </source>
</evidence>
<dbReference type="AlphaFoldDB" id="A0A8K0CS59"/>
<evidence type="ECO:0000313" key="3">
    <source>
        <dbReference type="Proteomes" id="UP000801492"/>
    </source>
</evidence>
<evidence type="ECO:0000256" key="1">
    <source>
        <dbReference type="SAM" id="MobiDB-lite"/>
    </source>
</evidence>
<dbReference type="Proteomes" id="UP000801492">
    <property type="component" value="Unassembled WGS sequence"/>
</dbReference>
<proteinExistence type="predicted"/>